<dbReference type="EMBL" id="LR797178">
    <property type="protein sequence ID" value="CAB4191315.1"/>
    <property type="molecule type" value="Genomic_DNA"/>
</dbReference>
<protein>
    <submittedName>
        <fullName evidence="1">Uncharacterized protein</fullName>
    </submittedName>
</protein>
<gene>
    <name evidence="1" type="ORF">UFOVP1229_18</name>
</gene>
<evidence type="ECO:0000313" key="1">
    <source>
        <dbReference type="EMBL" id="CAB4191315.1"/>
    </source>
</evidence>
<name>A0A6J5RG59_9CAUD</name>
<reference evidence="1" key="1">
    <citation type="submission" date="2020-05" db="EMBL/GenBank/DDBJ databases">
        <authorList>
            <person name="Chiriac C."/>
            <person name="Salcher M."/>
            <person name="Ghai R."/>
            <person name="Kavagutti S V."/>
        </authorList>
    </citation>
    <scope>NUCLEOTIDE SEQUENCE</scope>
</reference>
<proteinExistence type="predicted"/>
<organism evidence="1">
    <name type="scientific">uncultured Caudovirales phage</name>
    <dbReference type="NCBI Taxonomy" id="2100421"/>
    <lineage>
        <taxon>Viruses</taxon>
        <taxon>Duplodnaviria</taxon>
        <taxon>Heunggongvirae</taxon>
        <taxon>Uroviricota</taxon>
        <taxon>Caudoviricetes</taxon>
        <taxon>Peduoviridae</taxon>
        <taxon>Maltschvirus</taxon>
        <taxon>Maltschvirus maltsch</taxon>
    </lineage>
</organism>
<accession>A0A6J5RG59</accession>
<sequence>MIELKGLFPVKKQTKKAAPRAATKKGGVGLLDIAKSVAPKNPNWIDTVTPEQRAEIIDTCRAIISGEINGSVRAIAEAWQAHGIGCSRNKLTDLIARVRRGEVK</sequence>